<proteinExistence type="predicted"/>
<dbReference type="EMBL" id="LM676425">
    <property type="protein sequence ID" value="CEP26890.1"/>
    <property type="molecule type" value="Genomic_DNA"/>
</dbReference>
<evidence type="ECO:0000313" key="1">
    <source>
        <dbReference type="EMBL" id="CEP26890.1"/>
    </source>
</evidence>
<name>A0A0B7NSL7_PROFF</name>
<accession>A0A0B7NSL7</accession>
<gene>
    <name evidence="1" type="ORF">PFCIRM138_10465</name>
</gene>
<organism evidence="1">
    <name type="scientific">Propionibacterium freudenreichii subsp. freudenreichii</name>
    <dbReference type="NCBI Taxonomy" id="66712"/>
    <lineage>
        <taxon>Bacteria</taxon>
        <taxon>Bacillati</taxon>
        <taxon>Actinomycetota</taxon>
        <taxon>Actinomycetes</taxon>
        <taxon>Propionibacteriales</taxon>
        <taxon>Propionibacteriaceae</taxon>
        <taxon>Propionibacterium</taxon>
    </lineage>
</organism>
<protein>
    <submittedName>
        <fullName evidence="1">Uncharacterized protein</fullName>
    </submittedName>
</protein>
<sequence length="12" mass="1297">MVAPNCSEGPHR</sequence>
<reference evidence="1" key="1">
    <citation type="submission" date="2014-08" db="EMBL/GenBank/DDBJ databases">
        <authorList>
            <person name="Falentin Helene"/>
        </authorList>
    </citation>
    <scope>NUCLEOTIDE SEQUENCE</scope>
</reference>